<gene>
    <name evidence="4" type="ORF">M430DRAFT_129368</name>
</gene>
<keyword evidence="1" id="KW-0677">Repeat</keyword>
<dbReference type="PANTHER" id="PTHR24171">
    <property type="entry name" value="ANKYRIN REPEAT DOMAIN-CONTAINING PROTEIN 39-RELATED"/>
    <property type="match status" value="1"/>
</dbReference>
<organism evidence="4 5">
    <name type="scientific">Amorphotheca resinae ATCC 22711</name>
    <dbReference type="NCBI Taxonomy" id="857342"/>
    <lineage>
        <taxon>Eukaryota</taxon>
        <taxon>Fungi</taxon>
        <taxon>Dikarya</taxon>
        <taxon>Ascomycota</taxon>
        <taxon>Pezizomycotina</taxon>
        <taxon>Leotiomycetes</taxon>
        <taxon>Helotiales</taxon>
        <taxon>Amorphothecaceae</taxon>
        <taxon>Amorphotheca</taxon>
    </lineage>
</organism>
<dbReference type="RefSeq" id="XP_024716661.1">
    <property type="nucleotide sequence ID" value="XM_024862096.1"/>
</dbReference>
<feature type="repeat" description="ANK" evidence="3">
    <location>
        <begin position="47"/>
        <end position="79"/>
    </location>
</feature>
<dbReference type="PROSITE" id="PS50088">
    <property type="entry name" value="ANK_REPEAT"/>
    <property type="match status" value="2"/>
</dbReference>
<dbReference type="GeneID" id="36570177"/>
<sequence>MDQPAPELPPEAIAFAARMYNAARAGQMDIFEQALPAGLPANMTNEKGDSLVMLAAYHGHAPLVRLLIQHGANPNSLNDRGQSPLAGAVFKNEADVIEALLEGGADPDHGTPSALEAVTLFKQEEKWKARFESAPGRGKAASGGSS</sequence>
<evidence type="ECO:0000313" key="5">
    <source>
        <dbReference type="Proteomes" id="UP000241818"/>
    </source>
</evidence>
<dbReference type="InterPro" id="IPR036770">
    <property type="entry name" value="Ankyrin_rpt-contain_sf"/>
</dbReference>
<dbReference type="SUPFAM" id="SSF48403">
    <property type="entry name" value="Ankyrin repeat"/>
    <property type="match status" value="1"/>
</dbReference>
<dbReference type="Gene3D" id="1.25.40.20">
    <property type="entry name" value="Ankyrin repeat-containing domain"/>
    <property type="match status" value="1"/>
</dbReference>
<dbReference type="AlphaFoldDB" id="A0A2T3APR9"/>
<evidence type="ECO:0000256" key="3">
    <source>
        <dbReference type="PROSITE-ProRule" id="PRU00023"/>
    </source>
</evidence>
<dbReference type="SMART" id="SM00248">
    <property type="entry name" value="ANK"/>
    <property type="match status" value="2"/>
</dbReference>
<accession>A0A2T3APR9</accession>
<dbReference type="OrthoDB" id="366390at2759"/>
<keyword evidence="5" id="KW-1185">Reference proteome</keyword>
<dbReference type="STRING" id="857342.A0A2T3APR9"/>
<dbReference type="InterPro" id="IPR002110">
    <property type="entry name" value="Ankyrin_rpt"/>
</dbReference>
<protein>
    <submittedName>
        <fullName evidence="4">Uncharacterized protein</fullName>
    </submittedName>
</protein>
<reference evidence="4 5" key="1">
    <citation type="journal article" date="2018" name="New Phytol.">
        <title>Comparative genomics and transcriptomics depict ericoid mycorrhizal fungi as versatile saprotrophs and plant mutualists.</title>
        <authorList>
            <person name="Martino E."/>
            <person name="Morin E."/>
            <person name="Grelet G.A."/>
            <person name="Kuo A."/>
            <person name="Kohler A."/>
            <person name="Daghino S."/>
            <person name="Barry K.W."/>
            <person name="Cichocki N."/>
            <person name="Clum A."/>
            <person name="Dockter R.B."/>
            <person name="Hainaut M."/>
            <person name="Kuo R.C."/>
            <person name="LaButti K."/>
            <person name="Lindahl B.D."/>
            <person name="Lindquist E.A."/>
            <person name="Lipzen A."/>
            <person name="Khouja H.R."/>
            <person name="Magnuson J."/>
            <person name="Murat C."/>
            <person name="Ohm R.A."/>
            <person name="Singer S.W."/>
            <person name="Spatafora J.W."/>
            <person name="Wang M."/>
            <person name="Veneault-Fourrey C."/>
            <person name="Henrissat B."/>
            <person name="Grigoriev I.V."/>
            <person name="Martin F.M."/>
            <person name="Perotto S."/>
        </authorList>
    </citation>
    <scope>NUCLEOTIDE SEQUENCE [LARGE SCALE GENOMIC DNA]</scope>
    <source>
        <strain evidence="4 5">ATCC 22711</strain>
    </source>
</reference>
<dbReference type="InParanoid" id="A0A2T3APR9"/>
<name>A0A2T3APR9_AMORE</name>
<dbReference type="Proteomes" id="UP000241818">
    <property type="component" value="Unassembled WGS sequence"/>
</dbReference>
<feature type="repeat" description="ANK" evidence="3">
    <location>
        <begin position="80"/>
        <end position="112"/>
    </location>
</feature>
<dbReference type="Pfam" id="PF12796">
    <property type="entry name" value="Ank_2"/>
    <property type="match status" value="1"/>
</dbReference>
<dbReference type="EMBL" id="KZ679019">
    <property type="protein sequence ID" value="PSS07005.1"/>
    <property type="molecule type" value="Genomic_DNA"/>
</dbReference>
<keyword evidence="2 3" id="KW-0040">ANK repeat</keyword>
<evidence type="ECO:0000256" key="1">
    <source>
        <dbReference type="ARBA" id="ARBA00022737"/>
    </source>
</evidence>
<evidence type="ECO:0000313" key="4">
    <source>
        <dbReference type="EMBL" id="PSS07005.1"/>
    </source>
</evidence>
<evidence type="ECO:0000256" key="2">
    <source>
        <dbReference type="ARBA" id="ARBA00023043"/>
    </source>
</evidence>
<proteinExistence type="predicted"/>
<dbReference type="PROSITE" id="PS50297">
    <property type="entry name" value="ANK_REP_REGION"/>
    <property type="match status" value="2"/>
</dbReference>